<dbReference type="GO" id="GO:0006355">
    <property type="term" value="P:regulation of DNA-templated transcription"/>
    <property type="evidence" value="ECO:0007669"/>
    <property type="project" value="InterPro"/>
</dbReference>
<dbReference type="Gene3D" id="3.30.565.10">
    <property type="entry name" value="Histidine kinase-like ATPase, C-terminal domain"/>
    <property type="match status" value="1"/>
</dbReference>
<dbReference type="InterPro" id="IPR013767">
    <property type="entry name" value="PAS_fold"/>
</dbReference>
<dbReference type="SUPFAM" id="SSF55874">
    <property type="entry name" value="ATPase domain of HSP90 chaperone/DNA topoisomerase II/histidine kinase"/>
    <property type="match status" value="1"/>
</dbReference>
<dbReference type="Gene3D" id="1.10.287.130">
    <property type="match status" value="1"/>
</dbReference>
<keyword evidence="11 14" id="KW-1133">Transmembrane helix</keyword>
<evidence type="ECO:0000256" key="2">
    <source>
        <dbReference type="ARBA" id="ARBA00004651"/>
    </source>
</evidence>
<dbReference type="InterPro" id="IPR003661">
    <property type="entry name" value="HisK_dim/P_dom"/>
</dbReference>
<evidence type="ECO:0000256" key="6">
    <source>
        <dbReference type="ARBA" id="ARBA00022679"/>
    </source>
</evidence>
<dbReference type="AlphaFoldDB" id="A0A4R8FBB7"/>
<dbReference type="Pfam" id="PF02518">
    <property type="entry name" value="HATPase_c"/>
    <property type="match status" value="1"/>
</dbReference>
<evidence type="ECO:0000256" key="10">
    <source>
        <dbReference type="ARBA" id="ARBA00022840"/>
    </source>
</evidence>
<dbReference type="InterPro" id="IPR000700">
    <property type="entry name" value="PAS-assoc_C"/>
</dbReference>
<evidence type="ECO:0000259" key="15">
    <source>
        <dbReference type="PROSITE" id="PS50109"/>
    </source>
</evidence>
<dbReference type="SMART" id="SM00387">
    <property type="entry name" value="HATPase_c"/>
    <property type="match status" value="1"/>
</dbReference>
<dbReference type="EC" id="2.7.13.3" evidence="3"/>
<dbReference type="PROSITE" id="PS50885">
    <property type="entry name" value="HAMP"/>
    <property type="match status" value="1"/>
</dbReference>
<evidence type="ECO:0000313" key="19">
    <source>
        <dbReference type="EMBL" id="TDX22879.1"/>
    </source>
</evidence>
<dbReference type="PROSITE" id="PS50109">
    <property type="entry name" value="HIS_KIN"/>
    <property type="match status" value="1"/>
</dbReference>
<keyword evidence="6" id="KW-0808">Transferase</keyword>
<gene>
    <name evidence="19" type="ORF">EV657_12812</name>
</gene>
<evidence type="ECO:0000256" key="7">
    <source>
        <dbReference type="ARBA" id="ARBA00022692"/>
    </source>
</evidence>
<dbReference type="SMART" id="SM00388">
    <property type="entry name" value="HisKA"/>
    <property type="match status" value="1"/>
</dbReference>
<dbReference type="InterPro" id="IPR029151">
    <property type="entry name" value="Sensor-like_sf"/>
</dbReference>
<evidence type="ECO:0000259" key="17">
    <source>
        <dbReference type="PROSITE" id="PS50113"/>
    </source>
</evidence>
<organism evidence="19 20">
    <name type="scientific">Rhodovulum visakhapatnamense</name>
    <dbReference type="NCBI Taxonomy" id="364297"/>
    <lineage>
        <taxon>Bacteria</taxon>
        <taxon>Pseudomonadati</taxon>
        <taxon>Pseudomonadota</taxon>
        <taxon>Alphaproteobacteria</taxon>
        <taxon>Rhodobacterales</taxon>
        <taxon>Paracoccaceae</taxon>
        <taxon>Rhodovulum</taxon>
    </lineage>
</organism>
<comment type="catalytic activity">
    <reaction evidence="1">
        <text>ATP + protein L-histidine = ADP + protein N-phospho-L-histidine.</text>
        <dbReference type="EC" id="2.7.13.3"/>
    </reaction>
</comment>
<dbReference type="NCBIfam" id="TIGR00229">
    <property type="entry name" value="sensory_box"/>
    <property type="match status" value="1"/>
</dbReference>
<evidence type="ECO:0000313" key="20">
    <source>
        <dbReference type="Proteomes" id="UP000295484"/>
    </source>
</evidence>
<evidence type="ECO:0000259" key="16">
    <source>
        <dbReference type="PROSITE" id="PS50112"/>
    </source>
</evidence>
<dbReference type="CDD" id="cd00075">
    <property type="entry name" value="HATPase"/>
    <property type="match status" value="1"/>
</dbReference>
<evidence type="ECO:0000256" key="14">
    <source>
        <dbReference type="SAM" id="Phobius"/>
    </source>
</evidence>
<dbReference type="InterPro" id="IPR036890">
    <property type="entry name" value="HATPase_C_sf"/>
</dbReference>
<dbReference type="CDD" id="cd18773">
    <property type="entry name" value="PDC1_HK_sensor"/>
    <property type="match status" value="1"/>
</dbReference>
<dbReference type="PROSITE" id="PS50112">
    <property type="entry name" value="PAS"/>
    <property type="match status" value="1"/>
</dbReference>
<evidence type="ECO:0000256" key="8">
    <source>
        <dbReference type="ARBA" id="ARBA00022741"/>
    </source>
</evidence>
<dbReference type="SUPFAM" id="SSF47384">
    <property type="entry name" value="Homodimeric domain of signal transducing histidine kinase"/>
    <property type="match status" value="1"/>
</dbReference>
<dbReference type="InterPro" id="IPR004358">
    <property type="entry name" value="Sig_transdc_His_kin-like_C"/>
</dbReference>
<keyword evidence="13 14" id="KW-0472">Membrane</keyword>
<feature type="transmembrane region" description="Helical" evidence="14">
    <location>
        <begin position="336"/>
        <end position="357"/>
    </location>
</feature>
<dbReference type="Pfam" id="PF00512">
    <property type="entry name" value="HisKA"/>
    <property type="match status" value="1"/>
</dbReference>
<dbReference type="GO" id="GO:0007234">
    <property type="term" value="P:osmosensory signaling via phosphorelay pathway"/>
    <property type="evidence" value="ECO:0007669"/>
    <property type="project" value="TreeGrafter"/>
</dbReference>
<keyword evidence="4" id="KW-1003">Cell membrane</keyword>
<feature type="domain" description="PAC" evidence="17">
    <location>
        <begin position="486"/>
        <end position="536"/>
    </location>
</feature>
<evidence type="ECO:0000256" key="12">
    <source>
        <dbReference type="ARBA" id="ARBA00023012"/>
    </source>
</evidence>
<dbReference type="Proteomes" id="UP000295484">
    <property type="component" value="Unassembled WGS sequence"/>
</dbReference>
<dbReference type="PRINTS" id="PR00344">
    <property type="entry name" value="BCTRLSENSOR"/>
</dbReference>
<dbReference type="GO" id="GO:0030295">
    <property type="term" value="F:protein kinase activator activity"/>
    <property type="evidence" value="ECO:0007669"/>
    <property type="project" value="TreeGrafter"/>
</dbReference>
<feature type="domain" description="Histidine kinase" evidence="15">
    <location>
        <begin position="554"/>
        <end position="765"/>
    </location>
</feature>
<dbReference type="InterPro" id="IPR036097">
    <property type="entry name" value="HisK_dim/P_sf"/>
</dbReference>
<dbReference type="InterPro" id="IPR000014">
    <property type="entry name" value="PAS"/>
</dbReference>
<dbReference type="Pfam" id="PF00989">
    <property type="entry name" value="PAS"/>
    <property type="match status" value="1"/>
</dbReference>
<dbReference type="PROSITE" id="PS50113">
    <property type="entry name" value="PAC"/>
    <property type="match status" value="1"/>
</dbReference>
<dbReference type="PANTHER" id="PTHR42878">
    <property type="entry name" value="TWO-COMPONENT HISTIDINE KINASE"/>
    <property type="match status" value="1"/>
</dbReference>
<evidence type="ECO:0000256" key="11">
    <source>
        <dbReference type="ARBA" id="ARBA00022989"/>
    </source>
</evidence>
<keyword evidence="5" id="KW-0597">Phosphoprotein</keyword>
<evidence type="ECO:0000256" key="13">
    <source>
        <dbReference type="ARBA" id="ARBA00023136"/>
    </source>
</evidence>
<name>A0A4R8FBB7_9RHOB</name>
<dbReference type="InterPro" id="IPR050351">
    <property type="entry name" value="BphY/WalK/GraS-like"/>
</dbReference>
<dbReference type="GO" id="GO:0000156">
    <property type="term" value="F:phosphorelay response regulator activity"/>
    <property type="evidence" value="ECO:0007669"/>
    <property type="project" value="TreeGrafter"/>
</dbReference>
<accession>A0A4R8FBB7</accession>
<feature type="transmembrane region" description="Helical" evidence="14">
    <location>
        <begin position="20"/>
        <end position="44"/>
    </location>
</feature>
<comment type="subcellular location">
    <subcellularLocation>
        <location evidence="2">Cell membrane</location>
        <topology evidence="2">Multi-pass membrane protein</topology>
    </subcellularLocation>
</comment>
<dbReference type="EMBL" id="SOEB01000028">
    <property type="protein sequence ID" value="TDX22879.1"/>
    <property type="molecule type" value="Genomic_DNA"/>
</dbReference>
<keyword evidence="9" id="KW-0418">Kinase</keyword>
<dbReference type="InterPro" id="IPR003660">
    <property type="entry name" value="HAMP_dom"/>
</dbReference>
<dbReference type="InterPro" id="IPR048760">
    <property type="entry name" value="VP0354-like_sensor_dom"/>
</dbReference>
<dbReference type="InterPro" id="IPR003594">
    <property type="entry name" value="HATPase_dom"/>
</dbReference>
<dbReference type="GO" id="GO:0005524">
    <property type="term" value="F:ATP binding"/>
    <property type="evidence" value="ECO:0007669"/>
    <property type="project" value="UniProtKB-KW"/>
</dbReference>
<dbReference type="GO" id="GO:0005886">
    <property type="term" value="C:plasma membrane"/>
    <property type="evidence" value="ECO:0007669"/>
    <property type="project" value="UniProtKB-SubCell"/>
</dbReference>
<dbReference type="Pfam" id="PF21623">
    <property type="entry name" value="HK_sensor_dom_bact"/>
    <property type="match status" value="1"/>
</dbReference>
<dbReference type="SMART" id="SM00091">
    <property type="entry name" value="PAS"/>
    <property type="match status" value="1"/>
</dbReference>
<dbReference type="GO" id="GO:0000155">
    <property type="term" value="F:phosphorelay sensor kinase activity"/>
    <property type="evidence" value="ECO:0007669"/>
    <property type="project" value="InterPro"/>
</dbReference>
<keyword evidence="7 14" id="KW-0812">Transmembrane</keyword>
<keyword evidence="12" id="KW-0902">Two-component regulatory system</keyword>
<reference evidence="19 20" key="1">
    <citation type="submission" date="2019-03" db="EMBL/GenBank/DDBJ databases">
        <title>Genomic Encyclopedia of Type Strains, Phase IV (KMG-IV): sequencing the most valuable type-strain genomes for metagenomic binning, comparative biology and taxonomic classification.</title>
        <authorList>
            <person name="Goeker M."/>
        </authorList>
    </citation>
    <scope>NUCLEOTIDE SEQUENCE [LARGE SCALE GENOMIC DNA]</scope>
    <source>
        <strain evidence="19 20">JA181</strain>
    </source>
</reference>
<dbReference type="RefSeq" id="WP_134079285.1">
    <property type="nucleotide sequence ID" value="NZ_SOEB01000028.1"/>
</dbReference>
<dbReference type="SUPFAM" id="SSF103190">
    <property type="entry name" value="Sensory domain-like"/>
    <property type="match status" value="1"/>
</dbReference>
<protein>
    <recommendedName>
        <fullName evidence="3">histidine kinase</fullName>
        <ecNumber evidence="3">2.7.13.3</ecNumber>
    </recommendedName>
</protein>
<comment type="caution">
    <text evidence="19">The sequence shown here is derived from an EMBL/GenBank/DDBJ whole genome shotgun (WGS) entry which is preliminary data.</text>
</comment>
<evidence type="ECO:0000256" key="3">
    <source>
        <dbReference type="ARBA" id="ARBA00012438"/>
    </source>
</evidence>
<evidence type="ECO:0000259" key="18">
    <source>
        <dbReference type="PROSITE" id="PS50885"/>
    </source>
</evidence>
<sequence length="776" mass="85535">METRQVIVGRQISLGVKLALMAFCVVLVASLFFAAVNLFGVQWYRTAAVSRMEFAGGFFAERLLQQLDLMASDGRKIAALPEIDGVVAATGQGLHDQKVQESPDIYWHRRLEAVFDSVLRTRPHYSQLRYIGRDDNWREVVRVNRVSDRTEAVRRSALQSKGDEPYLADEAALDAGQPFFSRVTLNREQGRDEGPPTIRLVVPVPGSDGRAVGALVINADFESILRAAVIYPADGYVVTAMTSSGDFMRYDPVTGPGPLRFHGTPGWRAEDLPDLGGIVPSGSTRATKIGWQRAINVTGLSAASLSRGERLPLRTDIFVVTELPTPYLFAPIRQQLVYGLAAGIVLSVLAGLVAWHFGNRLTGPLNRLARGLRASEPGDDLRDLVPESNDEVAELARAVVKLNERLYQKSAKLNAIFAEAADGLITINQEGVIEEANVAVARIFGYEPSELLGRNVSMLMSDKEAVKHDRMMRRRIGQATPQRLIAGREMPGKRKDGTEITVEISVASTSHAGGTRFIGVLRDVSSRREAQARSEALVQALERSNADLDAFAYFASHDLKAPLRVIDNASAWLEEDLAPYLNDDTRDSMNLLRSRVARMDRLLDDLLNHSRIGRIDEKARIVEGRELASELRGLLNLPEGFTFEVTPDFDKLHIPNMPIKTILLNLLGNSLKHHDRPTGLVRLSGRETDDAYCLSVSDDGPGIPPAYHKKVFKMFQTLRPRDEVEASGMGLAMVLKYVQIAGGQVRIESDGGRGTTMHVVWPKVRAKSGKSAWRAA</sequence>
<evidence type="ECO:0000256" key="1">
    <source>
        <dbReference type="ARBA" id="ARBA00000085"/>
    </source>
</evidence>
<feature type="domain" description="PAS" evidence="16">
    <location>
        <begin position="409"/>
        <end position="455"/>
    </location>
</feature>
<dbReference type="PANTHER" id="PTHR42878:SF15">
    <property type="entry name" value="BACTERIOPHYTOCHROME"/>
    <property type="match status" value="1"/>
</dbReference>
<dbReference type="InterPro" id="IPR035965">
    <property type="entry name" value="PAS-like_dom_sf"/>
</dbReference>
<dbReference type="SUPFAM" id="SSF55785">
    <property type="entry name" value="PYP-like sensor domain (PAS domain)"/>
    <property type="match status" value="1"/>
</dbReference>
<dbReference type="Gene3D" id="6.10.340.10">
    <property type="match status" value="1"/>
</dbReference>
<evidence type="ECO:0000256" key="5">
    <source>
        <dbReference type="ARBA" id="ARBA00022553"/>
    </source>
</evidence>
<evidence type="ECO:0000256" key="4">
    <source>
        <dbReference type="ARBA" id="ARBA00022475"/>
    </source>
</evidence>
<evidence type="ECO:0000256" key="9">
    <source>
        <dbReference type="ARBA" id="ARBA00022777"/>
    </source>
</evidence>
<proteinExistence type="predicted"/>
<dbReference type="CDD" id="cd00130">
    <property type="entry name" value="PAS"/>
    <property type="match status" value="1"/>
</dbReference>
<dbReference type="CDD" id="cd00082">
    <property type="entry name" value="HisKA"/>
    <property type="match status" value="1"/>
</dbReference>
<keyword evidence="10" id="KW-0067">ATP-binding</keyword>
<dbReference type="Gene3D" id="3.30.450.20">
    <property type="entry name" value="PAS domain"/>
    <property type="match status" value="2"/>
</dbReference>
<feature type="domain" description="HAMP" evidence="18">
    <location>
        <begin position="359"/>
        <end position="411"/>
    </location>
</feature>
<dbReference type="InterPro" id="IPR005467">
    <property type="entry name" value="His_kinase_dom"/>
</dbReference>
<keyword evidence="8" id="KW-0547">Nucleotide-binding</keyword>